<feature type="transmembrane region" description="Helical" evidence="1">
    <location>
        <begin position="227"/>
        <end position="249"/>
    </location>
</feature>
<evidence type="ECO:0000313" key="2">
    <source>
        <dbReference type="Proteomes" id="UP000085678"/>
    </source>
</evidence>
<evidence type="ECO:0000256" key="1">
    <source>
        <dbReference type="SAM" id="Phobius"/>
    </source>
</evidence>
<keyword evidence="2" id="KW-1185">Reference proteome</keyword>
<dbReference type="AlphaFoldDB" id="A0A1S3HJS3"/>
<dbReference type="GeneID" id="106155888"/>
<proteinExistence type="predicted"/>
<accession>A0A1S3HJS3</accession>
<keyword evidence="1" id="KW-0472">Membrane</keyword>
<keyword evidence="1" id="KW-0812">Transmembrane</keyword>
<name>A0A1S3HJS3_LINAN</name>
<evidence type="ECO:0000313" key="3">
    <source>
        <dbReference type="RefSeq" id="XP_013386368.1"/>
    </source>
</evidence>
<gene>
    <name evidence="3" type="primary">LOC106155888</name>
</gene>
<sequence>MLKCPKLQNLHKIRQVDGTVPLHQGINYVSSRGICTPLQSHGVALCQGRIIYSSGTPVTACGQGKTEPVNSTRRICTTAGLPFHLWRAAFQPFPMTPLLHNTKVNMRKSTSHLEKTSLLYRAPPIQVNNRSFNTTTTRTESKEDDVPPVPYGANLQNTISNHKWIKDDGLDKNRHILIFHSTDYRMLRYCGPVSVTTMVFLASAFTYKFSDYLVGFPHNIDALEHPAAKVIMVWAITVLYCVPIVLFSYMHPWRLYYDLITGKYTIIAPGMLLVNKTKVECSLSEMFRPKYLKNMGFKVRNRIYLWTDGAPMNEVMIQQLMMTAQENSLQKKNSPK</sequence>
<reference evidence="3" key="1">
    <citation type="submission" date="2025-08" db="UniProtKB">
        <authorList>
            <consortium name="RefSeq"/>
        </authorList>
    </citation>
    <scope>IDENTIFICATION</scope>
    <source>
        <tissue evidence="3">Gonads</tissue>
    </source>
</reference>
<dbReference type="RefSeq" id="XP_013386368.1">
    <property type="nucleotide sequence ID" value="XM_013530914.1"/>
</dbReference>
<protein>
    <submittedName>
        <fullName evidence="3">Uncharacterized protein LOC106155888</fullName>
    </submittedName>
</protein>
<dbReference type="Proteomes" id="UP000085678">
    <property type="component" value="Unplaced"/>
</dbReference>
<feature type="transmembrane region" description="Helical" evidence="1">
    <location>
        <begin position="186"/>
        <end position="207"/>
    </location>
</feature>
<dbReference type="KEGG" id="lak:106155888"/>
<dbReference type="InParanoid" id="A0A1S3HJS3"/>
<keyword evidence="1" id="KW-1133">Transmembrane helix</keyword>
<organism evidence="2 3">
    <name type="scientific">Lingula anatina</name>
    <name type="common">Brachiopod</name>
    <name type="synonym">Lingula unguis</name>
    <dbReference type="NCBI Taxonomy" id="7574"/>
    <lineage>
        <taxon>Eukaryota</taxon>
        <taxon>Metazoa</taxon>
        <taxon>Spiralia</taxon>
        <taxon>Lophotrochozoa</taxon>
        <taxon>Brachiopoda</taxon>
        <taxon>Linguliformea</taxon>
        <taxon>Lingulata</taxon>
        <taxon>Lingulida</taxon>
        <taxon>Linguloidea</taxon>
        <taxon>Lingulidae</taxon>
        <taxon>Lingula</taxon>
    </lineage>
</organism>